<dbReference type="PANTHER" id="PTHR12203:SF35">
    <property type="entry name" value="PROTEIN O-GLUCOSYLTRANSFERASE 1"/>
    <property type="match status" value="1"/>
</dbReference>
<feature type="transmembrane region" description="Helical" evidence="3">
    <location>
        <begin position="35"/>
        <end position="53"/>
    </location>
</feature>
<evidence type="ECO:0000259" key="4">
    <source>
        <dbReference type="SMART" id="SM00672"/>
    </source>
</evidence>
<dbReference type="Pfam" id="PF05686">
    <property type="entry name" value="Glyco_transf_90"/>
    <property type="match status" value="1"/>
</dbReference>
<dbReference type="AlphaFoldDB" id="A0A7C8MK50"/>
<organism evidence="5 6">
    <name type="scientific">Massariosphaeria phaeospora</name>
    <dbReference type="NCBI Taxonomy" id="100035"/>
    <lineage>
        <taxon>Eukaryota</taxon>
        <taxon>Fungi</taxon>
        <taxon>Dikarya</taxon>
        <taxon>Ascomycota</taxon>
        <taxon>Pezizomycotina</taxon>
        <taxon>Dothideomycetes</taxon>
        <taxon>Pleosporomycetidae</taxon>
        <taxon>Pleosporales</taxon>
        <taxon>Pleosporales incertae sedis</taxon>
        <taxon>Massariosphaeria</taxon>
    </lineage>
</organism>
<comment type="caution">
    <text evidence="5">The sequence shown here is derived from an EMBL/GenBank/DDBJ whole genome shotgun (WGS) entry which is preliminary data.</text>
</comment>
<feature type="transmembrane region" description="Helical" evidence="3">
    <location>
        <begin position="95"/>
        <end position="117"/>
    </location>
</feature>
<feature type="transmembrane region" description="Helical" evidence="3">
    <location>
        <begin position="357"/>
        <end position="377"/>
    </location>
</feature>
<dbReference type="OrthoDB" id="541052at2759"/>
<keyword evidence="6" id="KW-1185">Reference proteome</keyword>
<feature type="transmembrane region" description="Helical" evidence="3">
    <location>
        <begin position="218"/>
        <end position="237"/>
    </location>
</feature>
<keyword evidence="3" id="KW-0472">Membrane</keyword>
<comment type="similarity">
    <text evidence="1">Belongs to the glycosyltransferase 90 family.</text>
</comment>
<evidence type="ECO:0000313" key="5">
    <source>
        <dbReference type="EMBL" id="KAF2877603.1"/>
    </source>
</evidence>
<gene>
    <name evidence="5" type="ORF">BDV95DRAFT_481463</name>
</gene>
<feature type="transmembrane region" description="Helical" evidence="3">
    <location>
        <begin position="326"/>
        <end position="345"/>
    </location>
</feature>
<dbReference type="Proteomes" id="UP000481861">
    <property type="component" value="Unassembled WGS sequence"/>
</dbReference>
<dbReference type="EMBL" id="JAADJZ010000002">
    <property type="protein sequence ID" value="KAF2877603.1"/>
    <property type="molecule type" value="Genomic_DNA"/>
</dbReference>
<feature type="transmembrane region" description="Helical" evidence="3">
    <location>
        <begin position="301"/>
        <end position="319"/>
    </location>
</feature>
<keyword evidence="3" id="KW-0812">Transmembrane</keyword>
<dbReference type="SMART" id="SM00672">
    <property type="entry name" value="CAP10"/>
    <property type="match status" value="1"/>
</dbReference>
<dbReference type="PANTHER" id="PTHR12203">
    <property type="entry name" value="KDEL LYS-ASP-GLU-LEU CONTAINING - RELATED"/>
    <property type="match status" value="1"/>
</dbReference>
<dbReference type="InterPro" id="IPR051091">
    <property type="entry name" value="O-Glucosyltr/Glycosyltrsf_90"/>
</dbReference>
<evidence type="ECO:0000256" key="2">
    <source>
        <dbReference type="ARBA" id="ARBA00022679"/>
    </source>
</evidence>
<sequence length="989" mass="110407">MDRKALFYPCGLILGTSYLATTQHASFAFDRPLHTFAVVLLLAGLAIVAYEACTAKTRRPALIARYVAIPLSDGNGRSSDEILAPPQHPRVPTSLGVKALAGLVTALMFTICVRAAIYYRVMKHIECTGPSALAFLPLVLAVHHSSRYSRSSSWNSDPPPTAPLEYLVHFAFHGTTRYILPAFLLSISSFLTTWKTSALQSTYICPLSNSAASTIPKLQFLGFLFDCTVALVLYNLIDDGVAQTVDNAVELSDRATNNVLIGLTFTASSLVLAVAGIAIYAALPEHRQWILAAPPEYLQGLLRLSLMIPLTTLCFLVTVRMYGVMGAVFILAFSAAYIGVLRALGTGVSYSFPPKPTVGLILCLILLTIALILSFVVDTNSENRVRPKMHVRLGRPQMVVFVFVLLVFSFGVAAYRYQPPFPGHPVTTLIRLANEQHYSWSSQARRSKTLAEAVRNYQSRYGRDPPPSFDKWYEYATGRNSMVIDDFDNVEEDLAPFASLSPVELRQRTLEILADANGLGGISIRQGKAAVLGEVPGTHRWMVDGTIQLIEKFVSYLPDMDFAINLNDECRVAPPYAVLLHTYTKGALEFEKRSSNPALNFSTDRASTWPNIGNIPGKRSHFENHSLQPTFQTYGSVACAPDSLARREREWNTRSLCTACAAPHSMGIFVANWTLSAYPCHQPDLANLHGLHLSPAALHGTHDLVPVFSQSRAPGYVDIRFPSPWNYMGKSSYQFDEKNPDPSFVKKENTLFWRGATSEGVSAGSGAWKGMLRQRLVHLLNNNTGTQPILLPKGKDRSKIDYVIENTATIKRLLETKVDARFVGQIVRCGGVDCTDQTREFGLANAVDFKQHWRYRFLFDADGAGFSGRFIPFLQSNSVVFKAALFREWYEGRLFAWKHFVPVDLRLHDLFSLLAYFGGYGVDRRDKRMMEPREKEAEDIARAGKVWTEKVLRKEDMEIYMFRLLLEWGRLTDDRREEVGFRLEGRDNG</sequence>
<feature type="domain" description="Glycosyl transferase CAP10" evidence="4">
    <location>
        <begin position="683"/>
        <end position="975"/>
    </location>
</feature>
<name>A0A7C8MK50_9PLEO</name>
<dbReference type="GO" id="GO:0016740">
    <property type="term" value="F:transferase activity"/>
    <property type="evidence" value="ECO:0007669"/>
    <property type="project" value="UniProtKB-KW"/>
</dbReference>
<accession>A0A7C8MK50</accession>
<keyword evidence="2" id="KW-0808">Transferase</keyword>
<evidence type="ECO:0000256" key="3">
    <source>
        <dbReference type="SAM" id="Phobius"/>
    </source>
</evidence>
<proteinExistence type="inferred from homology"/>
<feature type="transmembrane region" description="Helical" evidence="3">
    <location>
        <begin position="398"/>
        <end position="417"/>
    </location>
</feature>
<reference evidence="5 6" key="1">
    <citation type="submission" date="2020-01" db="EMBL/GenBank/DDBJ databases">
        <authorList>
            <consortium name="DOE Joint Genome Institute"/>
            <person name="Haridas S."/>
            <person name="Albert R."/>
            <person name="Binder M."/>
            <person name="Bloem J."/>
            <person name="Labutti K."/>
            <person name="Salamov A."/>
            <person name="Andreopoulos B."/>
            <person name="Baker S.E."/>
            <person name="Barry K."/>
            <person name="Bills G."/>
            <person name="Bluhm B.H."/>
            <person name="Cannon C."/>
            <person name="Castanera R."/>
            <person name="Culley D.E."/>
            <person name="Daum C."/>
            <person name="Ezra D."/>
            <person name="Gonzalez J.B."/>
            <person name="Henrissat B."/>
            <person name="Kuo A."/>
            <person name="Liang C."/>
            <person name="Lipzen A."/>
            <person name="Lutzoni F."/>
            <person name="Magnuson J."/>
            <person name="Mondo S."/>
            <person name="Nolan M."/>
            <person name="Ohm R."/>
            <person name="Pangilinan J."/>
            <person name="Park H.-J.H."/>
            <person name="Ramirez L."/>
            <person name="Alfaro M."/>
            <person name="Sun H."/>
            <person name="Tritt A."/>
            <person name="Yoshinaga Y."/>
            <person name="Zwiers L.-H.L."/>
            <person name="Turgeon B.G."/>
            <person name="Goodwin S.B."/>
            <person name="Spatafora J.W."/>
            <person name="Crous P.W."/>
            <person name="Grigoriev I.V."/>
        </authorList>
    </citation>
    <scope>NUCLEOTIDE SEQUENCE [LARGE SCALE GENOMIC DNA]</scope>
    <source>
        <strain evidence="5 6">CBS 611.86</strain>
    </source>
</reference>
<keyword evidence="3" id="KW-1133">Transmembrane helix</keyword>
<protein>
    <recommendedName>
        <fullName evidence="4">Glycosyl transferase CAP10 domain-containing protein</fullName>
    </recommendedName>
</protein>
<evidence type="ECO:0000313" key="6">
    <source>
        <dbReference type="Proteomes" id="UP000481861"/>
    </source>
</evidence>
<feature type="transmembrane region" description="Helical" evidence="3">
    <location>
        <begin position="258"/>
        <end position="281"/>
    </location>
</feature>
<dbReference type="InterPro" id="IPR006598">
    <property type="entry name" value="CAP10"/>
</dbReference>
<evidence type="ECO:0000256" key="1">
    <source>
        <dbReference type="ARBA" id="ARBA00010118"/>
    </source>
</evidence>